<comment type="caution">
    <text evidence="10">The sequence shown here is derived from an EMBL/GenBank/DDBJ whole genome shotgun (WGS) entry which is preliminary data.</text>
</comment>
<dbReference type="Pfam" id="PF06750">
    <property type="entry name" value="A24_N_bact"/>
    <property type="match status" value="1"/>
</dbReference>
<keyword evidence="6 7" id="KW-0472">Membrane</keyword>
<evidence type="ECO:0000259" key="9">
    <source>
        <dbReference type="Pfam" id="PF06750"/>
    </source>
</evidence>
<dbReference type="GO" id="GO:0004190">
    <property type="term" value="F:aspartic-type endopeptidase activity"/>
    <property type="evidence" value="ECO:0007669"/>
    <property type="project" value="InterPro"/>
</dbReference>
<evidence type="ECO:0000256" key="1">
    <source>
        <dbReference type="ARBA" id="ARBA00004651"/>
    </source>
</evidence>
<feature type="transmembrane region" description="Helical" evidence="7">
    <location>
        <begin position="6"/>
        <end position="26"/>
    </location>
</feature>
<feature type="domain" description="Prepilin peptidase A24 N-terminal" evidence="9">
    <location>
        <begin position="10"/>
        <end position="91"/>
    </location>
</feature>
<protein>
    <submittedName>
        <fullName evidence="10">Prepilin peptidase</fullName>
    </submittedName>
</protein>
<organism evidence="10 11">
    <name type="scientific">Candidatus Uhrbacteria bacterium GW2011_GWA2_53_10</name>
    <dbReference type="NCBI Taxonomy" id="1618980"/>
    <lineage>
        <taxon>Bacteria</taxon>
        <taxon>Candidatus Uhriibacteriota</taxon>
    </lineage>
</organism>
<dbReference type="Proteomes" id="UP000034711">
    <property type="component" value="Unassembled WGS sequence"/>
</dbReference>
<gene>
    <name evidence="10" type="ORF">UY77_C0011G0014</name>
</gene>
<feature type="transmembrane region" description="Helical" evidence="7">
    <location>
        <begin position="235"/>
        <end position="258"/>
    </location>
</feature>
<dbReference type="PANTHER" id="PTHR30487:SF0">
    <property type="entry name" value="PREPILIN LEADER PEPTIDASE_N-METHYLTRANSFERASE-RELATED"/>
    <property type="match status" value="1"/>
</dbReference>
<keyword evidence="5 7" id="KW-1133">Transmembrane helix</keyword>
<evidence type="ECO:0000256" key="7">
    <source>
        <dbReference type="SAM" id="Phobius"/>
    </source>
</evidence>
<evidence type="ECO:0000313" key="10">
    <source>
        <dbReference type="EMBL" id="KKW32886.1"/>
    </source>
</evidence>
<comment type="subcellular location">
    <subcellularLocation>
        <location evidence="1">Cell membrane</location>
        <topology evidence="1">Multi-pass membrane protein</topology>
    </subcellularLocation>
</comment>
<evidence type="ECO:0000313" key="11">
    <source>
        <dbReference type="Proteomes" id="UP000034711"/>
    </source>
</evidence>
<reference evidence="10 11" key="1">
    <citation type="journal article" date="2015" name="Nature">
        <title>rRNA introns, odd ribosomes, and small enigmatic genomes across a large radiation of phyla.</title>
        <authorList>
            <person name="Brown C.T."/>
            <person name="Hug L.A."/>
            <person name="Thomas B.C."/>
            <person name="Sharon I."/>
            <person name="Castelle C.J."/>
            <person name="Singh A."/>
            <person name="Wilkins M.J."/>
            <person name="Williams K.H."/>
            <person name="Banfield J.F."/>
        </authorList>
    </citation>
    <scope>NUCLEOTIDE SEQUENCE [LARGE SCALE GENOMIC DNA]</scope>
</reference>
<feature type="transmembrane region" description="Helical" evidence="7">
    <location>
        <begin position="198"/>
        <end position="223"/>
    </location>
</feature>
<keyword evidence="4 7" id="KW-0812">Transmembrane</keyword>
<feature type="transmembrane region" description="Helical" evidence="7">
    <location>
        <begin position="38"/>
        <end position="60"/>
    </location>
</feature>
<keyword evidence="3" id="KW-1003">Cell membrane</keyword>
<dbReference type="InterPro" id="IPR000045">
    <property type="entry name" value="Prepilin_IV_endopep_pep"/>
</dbReference>
<dbReference type="InterPro" id="IPR010627">
    <property type="entry name" value="Prepilin_pept_A24_N"/>
</dbReference>
<evidence type="ECO:0000256" key="4">
    <source>
        <dbReference type="ARBA" id="ARBA00022692"/>
    </source>
</evidence>
<feature type="transmembrane region" description="Helical" evidence="7">
    <location>
        <begin position="105"/>
        <end position="126"/>
    </location>
</feature>
<dbReference type="PANTHER" id="PTHR30487">
    <property type="entry name" value="TYPE 4 PREPILIN-LIKE PROTEINS LEADER PEPTIDE-PROCESSING ENZYME"/>
    <property type="match status" value="1"/>
</dbReference>
<evidence type="ECO:0000256" key="2">
    <source>
        <dbReference type="ARBA" id="ARBA00005801"/>
    </source>
</evidence>
<proteinExistence type="inferred from homology"/>
<feature type="transmembrane region" description="Helical" evidence="7">
    <location>
        <begin position="159"/>
        <end position="178"/>
    </location>
</feature>
<dbReference type="GO" id="GO:0006465">
    <property type="term" value="P:signal peptide processing"/>
    <property type="evidence" value="ECO:0007669"/>
    <property type="project" value="TreeGrafter"/>
</dbReference>
<evidence type="ECO:0000259" key="8">
    <source>
        <dbReference type="Pfam" id="PF01478"/>
    </source>
</evidence>
<dbReference type="AlphaFoldDB" id="A0A0G1XPL7"/>
<comment type="similarity">
    <text evidence="2">Belongs to the peptidase A24 family.</text>
</comment>
<dbReference type="GO" id="GO:0005886">
    <property type="term" value="C:plasma membrane"/>
    <property type="evidence" value="ECO:0007669"/>
    <property type="project" value="UniProtKB-SubCell"/>
</dbReference>
<feature type="transmembrane region" description="Helical" evidence="7">
    <location>
        <begin position="138"/>
        <end position="154"/>
    </location>
</feature>
<feature type="domain" description="Prepilin type IV endopeptidase peptidase" evidence="8">
    <location>
        <begin position="116"/>
        <end position="219"/>
    </location>
</feature>
<accession>A0A0G1XPL7</accession>
<feature type="transmembrane region" description="Helical" evidence="7">
    <location>
        <begin position="72"/>
        <end position="93"/>
    </location>
</feature>
<evidence type="ECO:0000256" key="6">
    <source>
        <dbReference type="ARBA" id="ARBA00023136"/>
    </source>
</evidence>
<dbReference type="Pfam" id="PF01478">
    <property type="entry name" value="Peptidase_A24"/>
    <property type="match status" value="1"/>
</dbReference>
<name>A0A0G1XPL7_9BACT</name>
<dbReference type="InterPro" id="IPR050882">
    <property type="entry name" value="Prepilin_peptidase/N-MTase"/>
</dbReference>
<sequence length="262" mass="28647">MFVTAILAALLGAMMGSFINMAVWRTREGKAWTGRSKCVHCGMVIAARDLIPIVSFFLLGRRCRSCRKPISWQYPIVEAVTALLFVLALLRYTSGFAFPEFFSPLEWLVFAIRDSILISFLVALSAYDVRYMELPDRFTLPGAVAALLFNLFLGADWRLLVLGGLTIAGFFLAQAVFSKGRWVGDGDVRLGLLMGFALGLYEGLAALLIAYVAGAIVGIVLVVRKKVKMDTMIPFGVFLSAATVAMLLAGPLVIDWYIGLAT</sequence>
<evidence type="ECO:0000256" key="5">
    <source>
        <dbReference type="ARBA" id="ARBA00022989"/>
    </source>
</evidence>
<dbReference type="EMBL" id="LCRI01000011">
    <property type="protein sequence ID" value="KKW32886.1"/>
    <property type="molecule type" value="Genomic_DNA"/>
</dbReference>
<dbReference type="Gene3D" id="1.20.120.1220">
    <property type="match status" value="1"/>
</dbReference>
<evidence type="ECO:0000256" key="3">
    <source>
        <dbReference type="ARBA" id="ARBA00022475"/>
    </source>
</evidence>